<dbReference type="InterPro" id="IPR000152">
    <property type="entry name" value="EGF-type_Asp/Asn_hydroxyl_site"/>
</dbReference>
<keyword evidence="9" id="KW-0677">Repeat</keyword>
<dbReference type="InterPro" id="IPR003599">
    <property type="entry name" value="Ig_sub"/>
</dbReference>
<dbReference type="GO" id="GO:0005540">
    <property type="term" value="F:hyaluronic acid binding"/>
    <property type="evidence" value="ECO:0007669"/>
    <property type="project" value="UniProtKB-KW"/>
</dbReference>
<comment type="function">
    <text evidence="17">May play a role in intercellular signaling and in connecting cells with the extracellular matrix. May take part in the regulation of cell motility, growth and differentiation. Binds hyaluronic acid.</text>
</comment>
<keyword evidence="6 23" id="KW-0768">Sushi</keyword>
<dbReference type="Pfam" id="PF00193">
    <property type="entry name" value="Xlink"/>
    <property type="match status" value="2"/>
</dbReference>
<dbReference type="SUPFAM" id="SSF57196">
    <property type="entry name" value="EGF/Laminin"/>
    <property type="match status" value="1"/>
</dbReference>
<reference evidence="31" key="2">
    <citation type="journal article" date="2007" name="PLoS Biol.">
        <title>Survey sequencing and comparative analysis of the elephant shark (Callorhinchus milii) genome.</title>
        <authorList>
            <person name="Venkatesh B."/>
            <person name="Kirkness E.F."/>
            <person name="Loh Y.H."/>
            <person name="Halpern A.L."/>
            <person name="Lee A.P."/>
            <person name="Johnson J."/>
            <person name="Dandona N."/>
            <person name="Viswanathan L.D."/>
            <person name="Tay A."/>
            <person name="Venter J.C."/>
            <person name="Strausberg R.L."/>
            <person name="Brenner S."/>
        </authorList>
    </citation>
    <scope>NUCLEOTIDE SEQUENCE [LARGE SCALE GENOMIC DNA]</scope>
</reference>
<feature type="domain" description="Ig-like" evidence="27">
    <location>
        <begin position="1"/>
        <end position="121"/>
    </location>
</feature>
<dbReference type="InterPro" id="IPR000436">
    <property type="entry name" value="Sushi_SCR_CCP_dom"/>
</dbReference>
<dbReference type="InterPro" id="IPR033987">
    <property type="entry name" value="CSPG_CTLD"/>
</dbReference>
<evidence type="ECO:0000256" key="17">
    <source>
        <dbReference type="ARBA" id="ARBA00043896"/>
    </source>
</evidence>
<dbReference type="FunFam" id="2.10.70.10:FF:000003">
    <property type="entry name" value="Versican core protein"/>
    <property type="match status" value="1"/>
</dbReference>
<keyword evidence="11" id="KW-0654">Proteoglycan</keyword>
<evidence type="ECO:0000256" key="9">
    <source>
        <dbReference type="ARBA" id="ARBA00022737"/>
    </source>
</evidence>
<dbReference type="Gene3D" id="2.60.40.10">
    <property type="entry name" value="Immunoglobulins"/>
    <property type="match status" value="1"/>
</dbReference>
<dbReference type="GO" id="GO:0033165">
    <property type="term" value="C:interphotoreceptor matrix"/>
    <property type="evidence" value="ECO:0007669"/>
    <property type="project" value="UniProtKB-SubCell"/>
</dbReference>
<dbReference type="Gene3D" id="2.10.25.10">
    <property type="entry name" value="Laminin"/>
    <property type="match status" value="2"/>
</dbReference>
<evidence type="ECO:0000256" key="13">
    <source>
        <dbReference type="ARBA" id="ARBA00023180"/>
    </source>
</evidence>
<feature type="disulfide bond" evidence="23">
    <location>
        <begin position="531"/>
        <end position="574"/>
    </location>
</feature>
<evidence type="ECO:0000256" key="14">
    <source>
        <dbReference type="ARBA" id="ARBA00023273"/>
    </source>
</evidence>
<proteinExistence type="predicted"/>
<dbReference type="PROSITE" id="PS01187">
    <property type="entry name" value="EGF_CA"/>
    <property type="match status" value="1"/>
</dbReference>
<dbReference type="CDD" id="cd03588">
    <property type="entry name" value="CLECT_CSPGs"/>
    <property type="match status" value="1"/>
</dbReference>
<dbReference type="PROSITE" id="PS00615">
    <property type="entry name" value="C_TYPE_LECTIN_1"/>
    <property type="match status" value="1"/>
</dbReference>
<dbReference type="PANTHER" id="PTHR22804:SF6">
    <property type="entry name" value="VERSICAN CORE PROTEIN"/>
    <property type="match status" value="1"/>
</dbReference>
<evidence type="ECO:0000256" key="21">
    <source>
        <dbReference type="ARBA" id="ARBA00044266"/>
    </source>
</evidence>
<dbReference type="FunFam" id="3.10.100.10:FF:000002">
    <property type="entry name" value="Hyaluronan proteoglycan link protein 1"/>
    <property type="match status" value="1"/>
</dbReference>
<dbReference type="CDD" id="cd00033">
    <property type="entry name" value="CCP"/>
    <property type="match status" value="1"/>
</dbReference>
<evidence type="ECO:0000256" key="15">
    <source>
        <dbReference type="ARBA" id="ARBA00023290"/>
    </source>
</evidence>
<dbReference type="GO" id="GO:0005615">
    <property type="term" value="C:extracellular space"/>
    <property type="evidence" value="ECO:0007669"/>
    <property type="project" value="TreeGrafter"/>
</dbReference>
<dbReference type="InterPro" id="IPR007110">
    <property type="entry name" value="Ig-like_dom"/>
</dbReference>
<evidence type="ECO:0000259" key="25">
    <source>
        <dbReference type="PROSITE" id="PS50026"/>
    </source>
</evidence>
<dbReference type="FunFam" id="2.10.25.10:FF:000537">
    <property type="entry name" value="Notch 3"/>
    <property type="match status" value="1"/>
</dbReference>
<feature type="domain" description="EGF-like" evidence="25">
    <location>
        <begin position="324"/>
        <end position="360"/>
    </location>
</feature>
<dbReference type="GO" id="GO:0045202">
    <property type="term" value="C:synapse"/>
    <property type="evidence" value="ECO:0007669"/>
    <property type="project" value="TreeGrafter"/>
</dbReference>
<keyword evidence="14" id="KW-0966">Cell projection</keyword>
<comment type="subcellular location">
    <subcellularLocation>
        <location evidence="1">Cell projection</location>
        <location evidence="1">Cilium</location>
        <location evidence="1">Photoreceptor outer segment</location>
    </subcellularLocation>
    <subcellularLocation>
        <location evidence="2">Secreted</location>
        <location evidence="2">Extracellular space</location>
        <location evidence="2">Extracellular matrix</location>
        <location evidence="2">Interphotoreceptor matrix</location>
    </subcellularLocation>
</comment>
<evidence type="ECO:0000256" key="16">
    <source>
        <dbReference type="ARBA" id="ARBA00023319"/>
    </source>
</evidence>
<dbReference type="Ensembl" id="ENSCMIT00000017115.1">
    <property type="protein sequence ID" value="ENSCMIP00000016782.1"/>
    <property type="gene ID" value="ENSCMIG00000008055.1"/>
</dbReference>
<dbReference type="PROSITE" id="PS50026">
    <property type="entry name" value="EGF_3"/>
    <property type="match status" value="2"/>
</dbReference>
<dbReference type="GO" id="GO:0007417">
    <property type="term" value="P:central nervous system development"/>
    <property type="evidence" value="ECO:0007669"/>
    <property type="project" value="TreeGrafter"/>
</dbReference>
<evidence type="ECO:0000256" key="22">
    <source>
        <dbReference type="PROSITE-ProRule" id="PRU00076"/>
    </source>
</evidence>
<feature type="domain" description="Sushi" evidence="28">
    <location>
        <begin position="529"/>
        <end position="589"/>
    </location>
</feature>
<organism evidence="30 31">
    <name type="scientific">Callorhinchus milii</name>
    <name type="common">Ghost shark</name>
    <dbReference type="NCBI Taxonomy" id="7868"/>
    <lineage>
        <taxon>Eukaryota</taxon>
        <taxon>Metazoa</taxon>
        <taxon>Chordata</taxon>
        <taxon>Craniata</taxon>
        <taxon>Vertebrata</taxon>
        <taxon>Chondrichthyes</taxon>
        <taxon>Holocephali</taxon>
        <taxon>Chimaeriformes</taxon>
        <taxon>Callorhinchidae</taxon>
        <taxon>Callorhinchus</taxon>
    </lineage>
</organism>
<evidence type="ECO:0000256" key="23">
    <source>
        <dbReference type="PROSITE-ProRule" id="PRU00302"/>
    </source>
</evidence>
<evidence type="ECO:0000256" key="2">
    <source>
        <dbReference type="ARBA" id="ARBA00004593"/>
    </source>
</evidence>
<evidence type="ECO:0000256" key="10">
    <source>
        <dbReference type="ARBA" id="ARBA00022837"/>
    </source>
</evidence>
<dbReference type="PANTHER" id="PTHR22804">
    <property type="entry name" value="AGGRECAN/VERSICAN PROTEOGLYCAN"/>
    <property type="match status" value="1"/>
</dbReference>
<dbReference type="GO" id="GO:0007155">
    <property type="term" value="P:cell adhesion"/>
    <property type="evidence" value="ECO:0007669"/>
    <property type="project" value="InterPro"/>
</dbReference>
<dbReference type="Pfam" id="PF00008">
    <property type="entry name" value="EGF"/>
    <property type="match status" value="1"/>
</dbReference>
<dbReference type="GO" id="GO:0030246">
    <property type="term" value="F:carbohydrate binding"/>
    <property type="evidence" value="ECO:0007669"/>
    <property type="project" value="UniProtKB-KW"/>
</dbReference>
<feature type="domain" description="C-type lectin" evidence="26">
    <location>
        <begin position="411"/>
        <end position="525"/>
    </location>
</feature>
<sequence>MSMVVKEVSLVKGSLSSFVSLPCHYTIAPSPSNHSLQEFPRIKWTKIEVDKDGKDQKETTILVAQNGVIKIVAGYDGRVAVPKHPESLNDATLTICRLRASDTGLYRCEVMVGIEDEQDIVQLDVTGVVFHYRSGLSRYSLNFEVAKRACELNSATIASPEQIQAAYEDGFDQCDAGWLSDQSVRYPITKPRPGCYADKKGRPGVRTYGIRDPSEMYDVYCYVGDLNGEVFHITVPGKLTFVEAHQECQNKGAQLATTGQLHAAWKEGLDRCDYGWLADGSVRYPIVYARTQCGGGLLGVRTKYLYNNRTGFPHPFTKFDAYFKINLCEENPCQHGGSCYLRESGYICTCVPGFTGAHCEIDIDECQSNPCRNGATCIDGINCFNCVCLPSYGGALCERDTEICDFGWHKFQGHCYKYFGHRRAWEDAEKECRLQGAHLTSILSYEEQLFVNRIGQDYQWIGLNDKMFERDFRWTDGSPLQYENWRPHQPDSFFSSGEDCVVMIWHEDGQWNDVPCNYHLTYTCKKGTVACGQPPVVQNARTFGKMKPRYEINSLVRYHCRSGFIQRHIPIIKCRSNGHWDEPRVSCLIRKFFQYFGGKLEKGSVY</sequence>
<dbReference type="SMART" id="SM00032">
    <property type="entry name" value="CCP"/>
    <property type="match status" value="1"/>
</dbReference>
<dbReference type="InterPro" id="IPR016186">
    <property type="entry name" value="C-type_lectin-like/link_sf"/>
</dbReference>
<dbReference type="FunFam" id="3.10.100.10:FF:000011">
    <property type="entry name" value="Aggrecan core protein"/>
    <property type="match status" value="1"/>
</dbReference>
<dbReference type="Pfam" id="PF00084">
    <property type="entry name" value="Sushi"/>
    <property type="match status" value="1"/>
</dbReference>
<evidence type="ECO:0000256" key="20">
    <source>
        <dbReference type="ARBA" id="ARBA00044263"/>
    </source>
</evidence>
<keyword evidence="31" id="KW-1185">Reference proteome</keyword>
<dbReference type="PROSITE" id="PS00010">
    <property type="entry name" value="ASX_HYDROXYL"/>
    <property type="match status" value="1"/>
</dbReference>
<dbReference type="SUPFAM" id="SSF48726">
    <property type="entry name" value="Immunoglobulin"/>
    <property type="match status" value="1"/>
</dbReference>
<dbReference type="GO" id="GO:0001750">
    <property type="term" value="C:photoreceptor outer segment"/>
    <property type="evidence" value="ECO:0007669"/>
    <property type="project" value="UniProtKB-SubCell"/>
</dbReference>
<feature type="disulfide bond" evidence="23">
    <location>
        <begin position="560"/>
        <end position="587"/>
    </location>
</feature>
<keyword evidence="5 22" id="KW-0245">EGF-like domain</keyword>
<evidence type="ECO:0000313" key="30">
    <source>
        <dbReference type="Ensembl" id="ENSCMIP00000016782.1"/>
    </source>
</evidence>
<reference evidence="31" key="3">
    <citation type="journal article" date="2014" name="Nature">
        <title>Elephant shark genome provides unique insights into gnathostome evolution.</title>
        <authorList>
            <consortium name="International Elephant Shark Genome Sequencing Consortium"/>
            <person name="Venkatesh B."/>
            <person name="Lee A.P."/>
            <person name="Ravi V."/>
            <person name="Maurya A.K."/>
            <person name="Lian M.M."/>
            <person name="Swann J.B."/>
            <person name="Ohta Y."/>
            <person name="Flajnik M.F."/>
            <person name="Sutoh Y."/>
            <person name="Kasahara M."/>
            <person name="Hoon S."/>
            <person name="Gangu V."/>
            <person name="Roy S.W."/>
            <person name="Irimia M."/>
            <person name="Korzh V."/>
            <person name="Kondrychyn I."/>
            <person name="Lim Z.W."/>
            <person name="Tay B.H."/>
            <person name="Tohari S."/>
            <person name="Kong K.W."/>
            <person name="Ho S."/>
            <person name="Lorente-Galdos B."/>
            <person name="Quilez J."/>
            <person name="Marques-Bonet T."/>
            <person name="Raney B.J."/>
            <person name="Ingham P.W."/>
            <person name="Tay A."/>
            <person name="Hillier L.W."/>
            <person name="Minx P."/>
            <person name="Boehm T."/>
            <person name="Wilson R.K."/>
            <person name="Brenner S."/>
            <person name="Warren W.C."/>
        </authorList>
    </citation>
    <scope>NUCLEOTIDE SEQUENCE [LARGE SCALE GENOMIC DNA]</scope>
</reference>
<dbReference type="GO" id="GO:0005509">
    <property type="term" value="F:calcium ion binding"/>
    <property type="evidence" value="ECO:0007669"/>
    <property type="project" value="InterPro"/>
</dbReference>
<evidence type="ECO:0000313" key="31">
    <source>
        <dbReference type="Proteomes" id="UP000314986"/>
    </source>
</evidence>
<keyword evidence="13" id="KW-0325">Glycoprotein</keyword>
<dbReference type="InterPro" id="IPR013783">
    <property type="entry name" value="Ig-like_fold"/>
</dbReference>
<dbReference type="InterPro" id="IPR035976">
    <property type="entry name" value="Sushi/SCR/CCP_sf"/>
</dbReference>
<keyword evidence="4" id="KW-0272">Extracellular matrix</keyword>
<dbReference type="PROSITE" id="PS01241">
    <property type="entry name" value="LINK_1"/>
    <property type="match status" value="2"/>
</dbReference>
<dbReference type="PRINTS" id="PR01265">
    <property type="entry name" value="LINKMODULE"/>
</dbReference>
<feature type="domain" description="EGF-like" evidence="25">
    <location>
        <begin position="362"/>
        <end position="398"/>
    </location>
</feature>
<evidence type="ECO:0000259" key="26">
    <source>
        <dbReference type="PROSITE" id="PS50041"/>
    </source>
</evidence>
<evidence type="ECO:0000256" key="6">
    <source>
        <dbReference type="ARBA" id="ARBA00022659"/>
    </source>
</evidence>
<dbReference type="InterPro" id="IPR018097">
    <property type="entry name" value="EGF_Ca-bd_CS"/>
</dbReference>
<comment type="caution">
    <text evidence="22">Lacks conserved residue(s) required for the propagation of feature annotation.</text>
</comment>
<evidence type="ECO:0000256" key="18">
    <source>
        <dbReference type="ARBA" id="ARBA00044099"/>
    </source>
</evidence>
<reference evidence="31" key="1">
    <citation type="journal article" date="2006" name="Science">
        <title>Ancient noncoding elements conserved in the human genome.</title>
        <authorList>
            <person name="Venkatesh B."/>
            <person name="Kirkness E.F."/>
            <person name="Loh Y.H."/>
            <person name="Halpern A.L."/>
            <person name="Lee A.P."/>
            <person name="Johnson J."/>
            <person name="Dandona N."/>
            <person name="Viswanathan L.D."/>
            <person name="Tay A."/>
            <person name="Venter J.C."/>
            <person name="Strausberg R.L."/>
            <person name="Brenner S."/>
        </authorList>
    </citation>
    <scope>NUCLEOTIDE SEQUENCE [LARGE SCALE GENOMIC DNA]</scope>
</reference>
<dbReference type="SMART" id="SM00406">
    <property type="entry name" value="IGv"/>
    <property type="match status" value="1"/>
</dbReference>
<evidence type="ECO:0000256" key="8">
    <source>
        <dbReference type="ARBA" id="ARBA00022734"/>
    </source>
</evidence>
<dbReference type="Gene3D" id="2.10.70.10">
    <property type="entry name" value="Complement Module, domain 1"/>
    <property type="match status" value="1"/>
</dbReference>
<dbReference type="SMART" id="SM00034">
    <property type="entry name" value="CLECT"/>
    <property type="match status" value="1"/>
</dbReference>
<evidence type="ECO:0000256" key="19">
    <source>
        <dbReference type="ARBA" id="ARBA00044230"/>
    </source>
</evidence>
<dbReference type="SMART" id="SM00181">
    <property type="entry name" value="EGF"/>
    <property type="match status" value="2"/>
</dbReference>
<dbReference type="PROSITE" id="PS50835">
    <property type="entry name" value="IG_LIKE"/>
    <property type="match status" value="1"/>
</dbReference>
<dbReference type="GO" id="GO:0001501">
    <property type="term" value="P:skeletal system development"/>
    <property type="evidence" value="ECO:0007669"/>
    <property type="project" value="TreeGrafter"/>
</dbReference>
<dbReference type="Proteomes" id="UP000314986">
    <property type="component" value="Unassembled WGS sequence"/>
</dbReference>
<evidence type="ECO:0000256" key="7">
    <source>
        <dbReference type="ARBA" id="ARBA00022729"/>
    </source>
</evidence>
<dbReference type="InterPro" id="IPR001881">
    <property type="entry name" value="EGF-like_Ca-bd_dom"/>
</dbReference>
<evidence type="ECO:0000256" key="12">
    <source>
        <dbReference type="ARBA" id="ARBA00023157"/>
    </source>
</evidence>
<feature type="disulfide bond" evidence="22">
    <location>
        <begin position="388"/>
        <end position="397"/>
    </location>
</feature>
<dbReference type="InterPro" id="IPR000742">
    <property type="entry name" value="EGF"/>
</dbReference>
<keyword evidence="7" id="KW-0732">Signal</keyword>
<feature type="disulfide bond" evidence="22">
    <location>
        <begin position="350"/>
        <end position="359"/>
    </location>
</feature>
<evidence type="ECO:0000256" key="5">
    <source>
        <dbReference type="ARBA" id="ARBA00022536"/>
    </source>
</evidence>
<feature type="disulfide bond" evidence="24">
    <location>
        <begin position="174"/>
        <end position="195"/>
    </location>
</feature>
<reference evidence="30" key="5">
    <citation type="submission" date="2025-09" db="UniProtKB">
        <authorList>
            <consortium name="Ensembl"/>
        </authorList>
    </citation>
    <scope>IDENTIFICATION</scope>
</reference>
<dbReference type="SMART" id="SM00409">
    <property type="entry name" value="IG"/>
    <property type="match status" value="1"/>
</dbReference>
<dbReference type="InterPro" id="IPR036179">
    <property type="entry name" value="Ig-like_dom_sf"/>
</dbReference>
<dbReference type="Gene3D" id="3.10.100.10">
    <property type="entry name" value="Mannose-Binding Protein A, subunit A"/>
    <property type="match status" value="3"/>
</dbReference>
<dbReference type="GeneTree" id="ENSGT00940000156102"/>
<dbReference type="Pfam" id="PF00059">
    <property type="entry name" value="Lectin_C"/>
    <property type="match status" value="1"/>
</dbReference>
<keyword evidence="8" id="KW-0430">Lectin</keyword>
<dbReference type="PROSITE" id="PS50041">
    <property type="entry name" value="C_TYPE_LECTIN_2"/>
    <property type="match status" value="1"/>
</dbReference>
<evidence type="ECO:0000259" key="27">
    <source>
        <dbReference type="PROSITE" id="PS50835"/>
    </source>
</evidence>
<keyword evidence="15" id="KW-0373">Hyaluronic acid</keyword>
<dbReference type="SUPFAM" id="SSF56436">
    <property type="entry name" value="C-type lectin-like"/>
    <property type="match status" value="3"/>
</dbReference>
<evidence type="ECO:0000256" key="11">
    <source>
        <dbReference type="ARBA" id="ARBA00022974"/>
    </source>
</evidence>
<dbReference type="CDD" id="cd00054">
    <property type="entry name" value="EGF_CA"/>
    <property type="match status" value="2"/>
</dbReference>
<feature type="domain" description="Link" evidence="29">
    <location>
        <begin position="229"/>
        <end position="325"/>
    </location>
</feature>
<dbReference type="GO" id="GO:0072534">
    <property type="term" value="C:perineuronal net"/>
    <property type="evidence" value="ECO:0007669"/>
    <property type="project" value="TreeGrafter"/>
</dbReference>
<dbReference type="FunFam" id="3.10.100.10:FF:000003">
    <property type="entry name" value="Versican core protein"/>
    <property type="match status" value="1"/>
</dbReference>
<dbReference type="CDD" id="cd03517">
    <property type="entry name" value="Link_domain_CSPGs_modules_1_3"/>
    <property type="match status" value="1"/>
</dbReference>
<name>A0A4W3HNT4_CALMI</name>
<evidence type="ECO:0000256" key="3">
    <source>
        <dbReference type="ARBA" id="ARBA00022525"/>
    </source>
</evidence>
<evidence type="ECO:0000256" key="1">
    <source>
        <dbReference type="ARBA" id="ARBA00004504"/>
    </source>
</evidence>
<evidence type="ECO:0000259" key="28">
    <source>
        <dbReference type="PROSITE" id="PS50923"/>
    </source>
</evidence>
<dbReference type="InterPro" id="IPR001304">
    <property type="entry name" value="C-type_lectin-like"/>
</dbReference>
<feature type="domain" description="Link" evidence="29">
    <location>
        <begin position="128"/>
        <end position="223"/>
    </location>
</feature>
<dbReference type="PROSITE" id="PS50923">
    <property type="entry name" value="SUSHI"/>
    <property type="match status" value="1"/>
</dbReference>
<dbReference type="InterPro" id="IPR016187">
    <property type="entry name" value="CTDL_fold"/>
</dbReference>
<protein>
    <recommendedName>
        <fullName evidence="18">Versican core protein</fullName>
    </recommendedName>
    <alternativeName>
        <fullName evidence="19">Chondroitin sulfate proteoglycan core protein 2</fullName>
    </alternativeName>
    <alternativeName>
        <fullName evidence="20">Large fibroblast proteoglycan</fullName>
    </alternativeName>
    <alternativeName>
        <fullName evidence="21">PG-M</fullName>
    </alternativeName>
</protein>
<dbReference type="PROSITE" id="PS01186">
    <property type="entry name" value="EGF_2"/>
    <property type="match status" value="1"/>
</dbReference>
<dbReference type="SMART" id="SM00445">
    <property type="entry name" value="LINK"/>
    <property type="match status" value="2"/>
</dbReference>
<dbReference type="InterPro" id="IPR018378">
    <property type="entry name" value="C-type_lectin_CS"/>
</dbReference>
<dbReference type="GO" id="GO:0002052">
    <property type="term" value="P:positive regulation of neuroblast proliferation"/>
    <property type="evidence" value="ECO:0007669"/>
    <property type="project" value="TreeGrafter"/>
</dbReference>
<dbReference type="CDD" id="cd03520">
    <property type="entry name" value="Link_domain_CSPGs_modules_2_4"/>
    <property type="match status" value="1"/>
</dbReference>
<dbReference type="PROSITE" id="PS50963">
    <property type="entry name" value="LINK_2"/>
    <property type="match status" value="2"/>
</dbReference>
<evidence type="ECO:0000259" key="29">
    <source>
        <dbReference type="PROSITE" id="PS50963"/>
    </source>
</evidence>
<dbReference type="InterPro" id="IPR000538">
    <property type="entry name" value="Link_dom"/>
</dbReference>
<dbReference type="FunFam" id="2.10.25.10:FF:000006">
    <property type="entry name" value="Versican core protein-like isoform 1"/>
    <property type="match status" value="1"/>
</dbReference>
<keyword evidence="3" id="KW-0964">Secreted</keyword>
<keyword evidence="12 22" id="KW-1015">Disulfide bond</keyword>
<dbReference type="AlphaFoldDB" id="A0A4W3HNT4"/>
<dbReference type="InterPro" id="IPR050691">
    <property type="entry name" value="Hyaluronan_bind_Proteoglycan"/>
</dbReference>
<keyword evidence="16" id="KW-0393">Immunoglobulin domain</keyword>
<dbReference type="SMART" id="SM00179">
    <property type="entry name" value="EGF_CA"/>
    <property type="match status" value="2"/>
</dbReference>
<dbReference type="InterPro" id="IPR013106">
    <property type="entry name" value="Ig_V-set"/>
</dbReference>
<evidence type="ECO:0000256" key="24">
    <source>
        <dbReference type="PROSITE-ProRule" id="PRU00323"/>
    </source>
</evidence>
<dbReference type="SUPFAM" id="SSF57535">
    <property type="entry name" value="Complement control module/SCR domain"/>
    <property type="match status" value="1"/>
</dbReference>
<feature type="disulfide bond" evidence="24">
    <location>
        <begin position="272"/>
        <end position="293"/>
    </location>
</feature>
<reference evidence="30" key="4">
    <citation type="submission" date="2025-08" db="UniProtKB">
        <authorList>
            <consortium name="Ensembl"/>
        </authorList>
    </citation>
    <scope>IDENTIFICATION</scope>
</reference>
<accession>A0A4W3HNT4</accession>
<dbReference type="PROSITE" id="PS00022">
    <property type="entry name" value="EGF_1"/>
    <property type="match status" value="2"/>
</dbReference>
<dbReference type="Pfam" id="PF07686">
    <property type="entry name" value="V-set"/>
    <property type="match status" value="1"/>
</dbReference>
<dbReference type="GO" id="GO:0010001">
    <property type="term" value="P:glial cell differentiation"/>
    <property type="evidence" value="ECO:0007669"/>
    <property type="project" value="TreeGrafter"/>
</dbReference>
<evidence type="ECO:0000256" key="4">
    <source>
        <dbReference type="ARBA" id="ARBA00022530"/>
    </source>
</evidence>
<keyword evidence="10" id="KW-0106">Calcium</keyword>